<feature type="non-terminal residue" evidence="1">
    <location>
        <position position="1"/>
    </location>
</feature>
<protein>
    <submittedName>
        <fullName evidence="1">Uncharacterized protein</fullName>
    </submittedName>
</protein>
<evidence type="ECO:0000313" key="2">
    <source>
        <dbReference type="Proteomes" id="UP001154282"/>
    </source>
</evidence>
<proteinExistence type="predicted"/>
<gene>
    <name evidence="1" type="ORF">LITE_LOCUS4456</name>
</gene>
<dbReference type="AlphaFoldDB" id="A0AAV0HI14"/>
<keyword evidence="2" id="KW-1185">Reference proteome</keyword>
<accession>A0AAV0HI14</accession>
<reference evidence="1" key="1">
    <citation type="submission" date="2022-08" db="EMBL/GenBank/DDBJ databases">
        <authorList>
            <person name="Gutierrez-Valencia J."/>
        </authorList>
    </citation>
    <scope>NUCLEOTIDE SEQUENCE</scope>
</reference>
<name>A0AAV0HI14_9ROSI</name>
<organism evidence="1 2">
    <name type="scientific">Linum tenue</name>
    <dbReference type="NCBI Taxonomy" id="586396"/>
    <lineage>
        <taxon>Eukaryota</taxon>
        <taxon>Viridiplantae</taxon>
        <taxon>Streptophyta</taxon>
        <taxon>Embryophyta</taxon>
        <taxon>Tracheophyta</taxon>
        <taxon>Spermatophyta</taxon>
        <taxon>Magnoliopsida</taxon>
        <taxon>eudicotyledons</taxon>
        <taxon>Gunneridae</taxon>
        <taxon>Pentapetalae</taxon>
        <taxon>rosids</taxon>
        <taxon>fabids</taxon>
        <taxon>Malpighiales</taxon>
        <taxon>Linaceae</taxon>
        <taxon>Linum</taxon>
    </lineage>
</organism>
<sequence>QSHSSCLVPSTLFDSLEENITPILPLLSNHDFLLGKPAHSFLSSLVPVLVSTKENILFLTRLSHPSFFLLLLAKVEGATAGLSTMATKLRPKEGLKPPPFMMISRLASLPKSKKDEEPSSPSSRRSLRIEFQKIALGDRATTTRRPSISRLELFLEGYGLEVFEEKLVLGSRL</sequence>
<evidence type="ECO:0000313" key="1">
    <source>
        <dbReference type="EMBL" id="CAI0384613.1"/>
    </source>
</evidence>
<dbReference type="Proteomes" id="UP001154282">
    <property type="component" value="Unassembled WGS sequence"/>
</dbReference>
<comment type="caution">
    <text evidence="1">The sequence shown here is derived from an EMBL/GenBank/DDBJ whole genome shotgun (WGS) entry which is preliminary data.</text>
</comment>
<dbReference type="EMBL" id="CAMGYJ010000002">
    <property type="protein sequence ID" value="CAI0384613.1"/>
    <property type="molecule type" value="Genomic_DNA"/>
</dbReference>